<dbReference type="InterPro" id="IPR011050">
    <property type="entry name" value="Pectin_lyase_fold/virulence"/>
</dbReference>
<dbReference type="InterPro" id="IPR012332">
    <property type="entry name" value="Autotransporter_pectin_lyase_C"/>
</dbReference>
<keyword evidence="2" id="KW-0614">Plasmid</keyword>
<dbReference type="Pfam" id="PF03212">
    <property type="entry name" value="Pertactin"/>
    <property type="match status" value="1"/>
</dbReference>
<sequence length="368" mass="39271">MEKKNYNEGIDIKGQSTVQNKGALSVISHHQNRPAVKVSEGLILTLKGTQDKLTTLTTSGKNSPGLLASGSGTEVTADKIEMIIKRENADVVKADAGATIHIQDSTIITRGGSSPALWSKASTLKISDSHLETTGTDSAILYAGPENNKKTKSLVQITKGYLNPSGDLIVSQGGAIDIVLHKVSLSSPGSGYILKVIDKGEVNLVLNQIKGTKETEKQLRGNILADPLSKADVTLKGGSELSGNINATSLFIDPDSTWSFTHNSVLKHLSHEGNMTFKFHNNTPWNKKTKKDYSTLSLETLSGRGTFWMNTDIAGQGDFLDVKGEANGQFKVMVTDSGRSPTSEYSLKIIQTGGGTAEFTLANPREGG</sequence>
<dbReference type="Proteomes" id="UP000792865">
    <property type="component" value="Plasmid p1_M47_H.defensa"/>
</dbReference>
<dbReference type="InterPro" id="IPR004899">
    <property type="entry name" value="Pertactin_central"/>
</dbReference>
<gene>
    <name evidence="2" type="ORF">CJJ18_10515</name>
</gene>
<protein>
    <recommendedName>
        <fullName evidence="1">Pertactin central region domain-containing protein</fullName>
    </recommendedName>
</protein>
<proteinExistence type="predicted"/>
<reference evidence="2" key="1">
    <citation type="submission" date="2017-08" db="EMBL/GenBank/DDBJ databases">
        <title>Genome sequence of Candidatus Hamiltonella defensa from Acyrthosiphon pisum strain MI47.</title>
        <authorList>
            <person name="Patel V.A."/>
            <person name="Chevignon G."/>
            <person name="Russell J.A."/>
            <person name="Oliver K.M."/>
        </authorList>
    </citation>
    <scope>NUCLEOTIDE SEQUENCE</scope>
    <source>
        <strain evidence="2">MI47</strain>
        <plasmid evidence="2">p1_M47_H.defensa</plasmid>
    </source>
</reference>
<evidence type="ECO:0000259" key="1">
    <source>
        <dbReference type="Pfam" id="PF03212"/>
    </source>
</evidence>
<accession>A0AAC9VP30</accession>
<evidence type="ECO:0000313" key="2">
    <source>
        <dbReference type="EMBL" id="ASV34457.1"/>
    </source>
</evidence>
<dbReference type="InterPro" id="IPR006315">
    <property type="entry name" value="OM_autotransptr_brl_dom"/>
</dbReference>
<dbReference type="EMBL" id="CP022933">
    <property type="protein sequence ID" value="ASV34457.1"/>
    <property type="molecule type" value="Genomic_DNA"/>
</dbReference>
<geneLocation type="plasmid" evidence="2 3">
    <name>p1_M47_H.defensa</name>
</geneLocation>
<name>A0AAC9VP30_9ENTR</name>
<dbReference type="Gene3D" id="2.160.20.20">
    <property type="match status" value="1"/>
</dbReference>
<dbReference type="SUPFAM" id="SSF51126">
    <property type="entry name" value="Pectin lyase-like"/>
    <property type="match status" value="1"/>
</dbReference>
<evidence type="ECO:0000313" key="3">
    <source>
        <dbReference type="Proteomes" id="UP000792865"/>
    </source>
</evidence>
<dbReference type="RefSeq" id="WP_095034872.1">
    <property type="nucleotide sequence ID" value="NZ_CAWNYN010000002.1"/>
</dbReference>
<dbReference type="AlphaFoldDB" id="A0AAC9VP30"/>
<dbReference type="GO" id="GO:0019867">
    <property type="term" value="C:outer membrane"/>
    <property type="evidence" value="ECO:0007669"/>
    <property type="project" value="InterPro"/>
</dbReference>
<feature type="domain" description="Pertactin central region" evidence="1">
    <location>
        <begin position="286"/>
        <end position="363"/>
    </location>
</feature>
<dbReference type="NCBIfam" id="TIGR01414">
    <property type="entry name" value="autotrans_barl"/>
    <property type="match status" value="1"/>
</dbReference>
<organism evidence="2 3">
    <name type="scientific">Candidatus Williamhamiltonella defendens</name>
    <dbReference type="NCBI Taxonomy" id="138072"/>
    <lineage>
        <taxon>Bacteria</taxon>
        <taxon>Pseudomonadati</taxon>
        <taxon>Pseudomonadota</taxon>
        <taxon>Gammaproteobacteria</taxon>
        <taxon>Enterobacterales</taxon>
        <taxon>Enterobacteriaceae</taxon>
        <taxon>aphid secondary symbionts</taxon>
        <taxon>Candidatus Williamhamiltonella</taxon>
    </lineage>
</organism>